<dbReference type="EC" id="3.4.11.23" evidence="9"/>
<evidence type="ECO:0000256" key="2">
    <source>
        <dbReference type="ARBA" id="ARBA00022438"/>
    </source>
</evidence>
<dbReference type="Pfam" id="PF00883">
    <property type="entry name" value="Peptidase_M17"/>
    <property type="match status" value="1"/>
</dbReference>
<dbReference type="InterPro" id="IPR000819">
    <property type="entry name" value="Peptidase_M17_C"/>
</dbReference>
<feature type="domain" description="Cytosol aminopeptidase" evidence="8">
    <location>
        <begin position="276"/>
        <end position="283"/>
    </location>
</feature>
<keyword evidence="5" id="KW-0479">Metal-binding</keyword>
<dbReference type="SUPFAM" id="SSF53187">
    <property type="entry name" value="Zn-dependent exopeptidases"/>
    <property type="match status" value="1"/>
</dbReference>
<dbReference type="InterPro" id="IPR008330">
    <property type="entry name" value="Pept_M17_PepB"/>
</dbReference>
<dbReference type="PIRSF" id="PIRSF036388">
    <property type="entry name" value="Ctsl_amnpptdse_B"/>
    <property type="match status" value="1"/>
</dbReference>
<dbReference type="PROSITE" id="PS00631">
    <property type="entry name" value="CYTOSOL_AP"/>
    <property type="match status" value="1"/>
</dbReference>
<dbReference type="GO" id="GO:0070006">
    <property type="term" value="F:metalloaminopeptidase activity"/>
    <property type="evidence" value="ECO:0007669"/>
    <property type="project" value="InterPro"/>
</dbReference>
<dbReference type="GO" id="GO:0005737">
    <property type="term" value="C:cytoplasm"/>
    <property type="evidence" value="ECO:0007669"/>
    <property type="project" value="InterPro"/>
</dbReference>
<dbReference type="Proteomes" id="UP000217763">
    <property type="component" value="Chromosome"/>
</dbReference>
<dbReference type="KEGG" id="zdf:AN401_13115"/>
<dbReference type="Gene3D" id="3.40.630.10">
    <property type="entry name" value="Zn peptidases"/>
    <property type="match status" value="1"/>
</dbReference>
<dbReference type="PANTHER" id="PTHR11963:SF20">
    <property type="entry name" value="PEPTIDASE B"/>
    <property type="match status" value="1"/>
</dbReference>
<evidence type="ECO:0000256" key="1">
    <source>
        <dbReference type="ARBA" id="ARBA00009528"/>
    </source>
</evidence>
<dbReference type="CDD" id="cd00433">
    <property type="entry name" value="Peptidase_M17"/>
    <property type="match status" value="1"/>
</dbReference>
<evidence type="ECO:0000313" key="10">
    <source>
        <dbReference type="Proteomes" id="UP000217763"/>
    </source>
</evidence>
<dbReference type="Pfam" id="PF12404">
    <property type="entry name" value="DUF3663"/>
    <property type="match status" value="1"/>
</dbReference>
<evidence type="ECO:0000256" key="5">
    <source>
        <dbReference type="ARBA" id="ARBA00022723"/>
    </source>
</evidence>
<dbReference type="InterPro" id="IPR047620">
    <property type="entry name" value="M17_PepB-like_N"/>
</dbReference>
<accession>A0A291HR93</accession>
<reference evidence="10" key="1">
    <citation type="submission" date="2015-09" db="EMBL/GenBank/DDBJ databases">
        <authorList>
            <person name="Shao Z."/>
            <person name="Wang L."/>
        </authorList>
    </citation>
    <scope>NUCLEOTIDE SEQUENCE [LARGE SCALE GENOMIC DNA]</scope>
    <source>
        <strain evidence="10">F13-1</strain>
    </source>
</reference>
<sequence length="436" mass="46222">MPATMKVILSHEAAAAHWGDKALLSFRDDEARVHVTDAAALVQKAQQAGRKLDAMGIKQVALAGEDWTLESRWAFAQGFYNAKGGQQLDFGTTSPEERAELEARERACRWVREMINGTPEDIYPAALATEAGKFLQALAPEAVSYRIYSGEQLKDLGYVGIYEVGRGSERPPTLLELDFNPTGDAGAPVAACLVGKGITFDSGGYSIKPSDGMAVMKSDMGGAATVTGALALAIQRGLGKRVKLFLCCAENLVSGHAYKLGDILTYKNGVTVEILNTDAEGRLVLADGLLAASETGAPFILDAATLTGAAKMALGRDYNAVFSMNDELAQATVRAARDEYEKAWQLPLEPFHLGQLGSAFADMANVHGGEGMAGASTAAAFLSRFVPEQGRNWVHMDLSGSYQKAANDLWATGGKGHGVRTIAAVLARVCGEEGLC</sequence>
<proteinExistence type="inferred from homology"/>
<evidence type="ECO:0000256" key="4">
    <source>
        <dbReference type="ARBA" id="ARBA00022670"/>
    </source>
</evidence>
<dbReference type="NCBIfam" id="NF003450">
    <property type="entry name" value="PRK05015.1"/>
    <property type="match status" value="1"/>
</dbReference>
<keyword evidence="7" id="KW-0464">Manganese</keyword>
<dbReference type="EMBL" id="CP012621">
    <property type="protein sequence ID" value="ATG74680.1"/>
    <property type="molecule type" value="Genomic_DNA"/>
</dbReference>
<dbReference type="GO" id="GO:0030145">
    <property type="term" value="F:manganese ion binding"/>
    <property type="evidence" value="ECO:0007669"/>
    <property type="project" value="InterPro"/>
</dbReference>
<keyword evidence="10" id="KW-1185">Reference proteome</keyword>
<evidence type="ECO:0000259" key="8">
    <source>
        <dbReference type="PROSITE" id="PS00631"/>
    </source>
</evidence>
<evidence type="ECO:0000256" key="6">
    <source>
        <dbReference type="ARBA" id="ARBA00022801"/>
    </source>
</evidence>
<dbReference type="AlphaFoldDB" id="A0A291HR93"/>
<dbReference type="PRINTS" id="PR00481">
    <property type="entry name" value="LAMNOPPTDASE"/>
</dbReference>
<evidence type="ECO:0000256" key="3">
    <source>
        <dbReference type="ARBA" id="ARBA00022490"/>
    </source>
</evidence>
<evidence type="ECO:0000256" key="7">
    <source>
        <dbReference type="ARBA" id="ARBA00023211"/>
    </source>
</evidence>
<dbReference type="RefSeq" id="WP_096779639.1">
    <property type="nucleotide sequence ID" value="NZ_CP012621.1"/>
</dbReference>
<keyword evidence="6 9" id="KW-0378">Hydrolase</keyword>
<keyword evidence="3" id="KW-0963">Cytoplasm</keyword>
<name>A0A291HR93_9GAMM</name>
<keyword evidence="4" id="KW-0645">Protease</keyword>
<gene>
    <name evidence="9" type="ORF">AN401_13115</name>
</gene>
<protein>
    <submittedName>
        <fullName evidence="9">Aminopeptidase</fullName>
        <ecNumber evidence="9">3.4.11.23</ecNumber>
    </submittedName>
</protein>
<keyword evidence="2 9" id="KW-0031">Aminopeptidase</keyword>
<dbReference type="InterPro" id="IPR011356">
    <property type="entry name" value="Leucine_aapep/pepB"/>
</dbReference>
<dbReference type="PANTHER" id="PTHR11963">
    <property type="entry name" value="LEUCINE AMINOPEPTIDASE-RELATED"/>
    <property type="match status" value="1"/>
</dbReference>
<comment type="similarity">
    <text evidence="1">Belongs to the peptidase M17 family.</text>
</comment>
<evidence type="ECO:0000313" key="9">
    <source>
        <dbReference type="EMBL" id="ATG74680.1"/>
    </source>
</evidence>
<dbReference type="GO" id="GO:0006508">
    <property type="term" value="P:proteolysis"/>
    <property type="evidence" value="ECO:0007669"/>
    <property type="project" value="UniProtKB-KW"/>
</dbReference>
<organism evidence="9 10">
    <name type="scientific">Zobellella denitrificans</name>
    <dbReference type="NCBI Taxonomy" id="347534"/>
    <lineage>
        <taxon>Bacteria</taxon>
        <taxon>Pseudomonadati</taxon>
        <taxon>Pseudomonadota</taxon>
        <taxon>Gammaproteobacteria</taxon>
        <taxon>Aeromonadales</taxon>
        <taxon>Aeromonadaceae</taxon>
        <taxon>Zobellella</taxon>
    </lineage>
</organism>